<proteinExistence type="inferred from homology"/>
<reference evidence="10 11" key="1">
    <citation type="journal article" date="2022" name="Cell">
        <title>Repeat-based holocentromeres influence genome architecture and karyotype evolution.</title>
        <authorList>
            <person name="Hofstatter P.G."/>
            <person name="Thangavel G."/>
            <person name="Lux T."/>
            <person name="Neumann P."/>
            <person name="Vondrak T."/>
            <person name="Novak P."/>
            <person name="Zhang M."/>
            <person name="Costa L."/>
            <person name="Castellani M."/>
            <person name="Scott A."/>
            <person name="Toegelov H."/>
            <person name="Fuchs J."/>
            <person name="Mata-Sucre Y."/>
            <person name="Dias Y."/>
            <person name="Vanzela A.L.L."/>
            <person name="Huettel B."/>
            <person name="Almeida C.C.S."/>
            <person name="Simkova H."/>
            <person name="Souza G."/>
            <person name="Pedrosa-Harand A."/>
            <person name="Macas J."/>
            <person name="Mayer K.F.X."/>
            <person name="Houben A."/>
            <person name="Marques A."/>
        </authorList>
    </citation>
    <scope>NUCLEOTIDE SEQUENCE [LARGE SCALE GENOMIC DNA]</scope>
    <source>
        <strain evidence="10">RhyTen1mFocal</strain>
    </source>
</reference>
<comment type="caution">
    <text evidence="10">The sequence shown here is derived from an EMBL/GenBank/DDBJ whole genome shotgun (WGS) entry which is preliminary data.</text>
</comment>
<dbReference type="PANTHER" id="PTHR23155">
    <property type="entry name" value="DISEASE RESISTANCE PROTEIN RP"/>
    <property type="match status" value="1"/>
</dbReference>
<dbReference type="Pfam" id="PF18052">
    <property type="entry name" value="Rx_N"/>
    <property type="match status" value="1"/>
</dbReference>
<evidence type="ECO:0000256" key="4">
    <source>
        <dbReference type="ARBA" id="ARBA00022741"/>
    </source>
</evidence>
<dbReference type="GO" id="GO:0002758">
    <property type="term" value="P:innate immune response-activating signaling pathway"/>
    <property type="evidence" value="ECO:0007669"/>
    <property type="project" value="UniProtKB-ARBA"/>
</dbReference>
<dbReference type="InterPro" id="IPR058922">
    <property type="entry name" value="WHD_DRP"/>
</dbReference>
<dbReference type="SUPFAM" id="SSF52540">
    <property type="entry name" value="P-loop containing nucleoside triphosphate hydrolases"/>
    <property type="match status" value="1"/>
</dbReference>
<feature type="domain" description="NB-ARC" evidence="6">
    <location>
        <begin position="166"/>
        <end position="329"/>
    </location>
</feature>
<dbReference type="GO" id="GO:0042742">
    <property type="term" value="P:defense response to bacterium"/>
    <property type="evidence" value="ECO:0007669"/>
    <property type="project" value="UniProtKB-ARBA"/>
</dbReference>
<dbReference type="Proteomes" id="UP001210211">
    <property type="component" value="Unassembled WGS sequence"/>
</dbReference>
<dbReference type="InterPro" id="IPR044974">
    <property type="entry name" value="Disease_R_plants"/>
</dbReference>
<dbReference type="Pfam" id="PF23598">
    <property type="entry name" value="LRR_14"/>
    <property type="match status" value="1"/>
</dbReference>
<evidence type="ECO:0000259" key="7">
    <source>
        <dbReference type="Pfam" id="PF18052"/>
    </source>
</evidence>
<evidence type="ECO:0000256" key="1">
    <source>
        <dbReference type="ARBA" id="ARBA00008894"/>
    </source>
</evidence>
<evidence type="ECO:0000313" key="10">
    <source>
        <dbReference type="EMBL" id="KAJ3688002.1"/>
    </source>
</evidence>
<dbReference type="GO" id="GO:0043531">
    <property type="term" value="F:ADP binding"/>
    <property type="evidence" value="ECO:0007669"/>
    <property type="project" value="InterPro"/>
</dbReference>
<keyword evidence="2" id="KW-0433">Leucine-rich repeat</keyword>
<evidence type="ECO:0000259" key="6">
    <source>
        <dbReference type="Pfam" id="PF00931"/>
    </source>
</evidence>
<dbReference type="AlphaFoldDB" id="A0AAD5Z6V7"/>
<dbReference type="InterPro" id="IPR038005">
    <property type="entry name" value="RX-like_CC"/>
</dbReference>
<dbReference type="GO" id="GO:0009626">
    <property type="term" value="P:plant-type hypersensitive response"/>
    <property type="evidence" value="ECO:0007669"/>
    <property type="project" value="UniProtKB-ARBA"/>
</dbReference>
<dbReference type="Gene3D" id="3.40.50.300">
    <property type="entry name" value="P-loop containing nucleotide triphosphate hydrolases"/>
    <property type="match status" value="1"/>
</dbReference>
<evidence type="ECO:0000259" key="8">
    <source>
        <dbReference type="Pfam" id="PF23559"/>
    </source>
</evidence>
<dbReference type="Gene3D" id="1.10.8.430">
    <property type="entry name" value="Helical domain of apoptotic protease-activating factors"/>
    <property type="match status" value="1"/>
</dbReference>
<dbReference type="FunFam" id="3.40.50.300:FF:001091">
    <property type="entry name" value="Probable disease resistance protein At1g61300"/>
    <property type="match status" value="1"/>
</dbReference>
<dbReference type="InterPro" id="IPR036388">
    <property type="entry name" value="WH-like_DNA-bd_sf"/>
</dbReference>
<dbReference type="Gene3D" id="1.10.10.10">
    <property type="entry name" value="Winged helix-like DNA-binding domain superfamily/Winged helix DNA-binding domain"/>
    <property type="match status" value="1"/>
</dbReference>
<keyword evidence="11" id="KW-1185">Reference proteome</keyword>
<dbReference type="Pfam" id="PF00931">
    <property type="entry name" value="NB-ARC"/>
    <property type="match status" value="1"/>
</dbReference>
<sequence length="896" mass="102807">MAERLLTNVLGKLTAFAVEKAVKKFQSLYGIRGEVESLSRELTYIQAFIKDADRKHIVEERQMQWVKDVIDIAYQIEDAVDIFLLECPEELPGFIGLVKKTTQLSFLYKFQEEIKKIQGRIHEIKQFRETYAINTLGGDEVPQPQLSLLSIGDPEVVGFARDGANLIEYLLDDENTSLAVVSIVGPGGLGKTTLARKVCNSIEVINTFGEPIWITVSQKYDLLDILMNIEKHLNIKSTDLDANKIAKVIWNALEKRRYLIVFDDVWTEKLWAEIAKVLPNTENGSRVLITTRIANVAKGADTTYDPYELPALDDEQSLELFFKKAVPKKHQCPEGPTGDLKSLAIKFVAKCKGLPLALVVLGSLLSKTPYNFHAWNKVLQSMSWEDTGNELTEIIATSYDHLSFAKKLCFMYFAAYPEDFEIEAKPLLRMWVAEQLIPHEERRTFEETSECFLEDLVQRSMVQVSKKNPDGSIKYCRVHDVLRELAIKKAKEINFLMVCSKPNDWERCSKARRVAIHYSLDLSEPICNYANPHVRSLLFFGDSSKLDHSKYRVLRVLGNIRGEVKLQNFTGSPHLRYLQLQTISIKDKEREFGEWIKKMKYLETLDLRKSLHSDLSEWIWQVKTLKHVLLSFSLLLVPTQGPPSSVDLRNLQSLRDVRWSESWEASGLPNMPEVRELCIVVDRLDPCFSSKRKRKAPKRDVASLLDRIKQAVNLTIRGDVIDLLITGMGRFPFYENLRTLVLDHNGDSDDILVLRDGMLPPHLIELVLGNYEFAVDPMPVLEKLVCLKFLWIRGTKSEDEPLRIECTAGGFKQLQWLILEHLVIDQWEIETGAMPMLKCLRVWACGSFAIPQELMHQQSIQHLDWQTVVKQNHDALSDILEQRPHLRQKFSYDLAI</sequence>
<evidence type="ECO:0000256" key="2">
    <source>
        <dbReference type="ARBA" id="ARBA00022614"/>
    </source>
</evidence>
<dbReference type="Gene3D" id="1.20.5.4130">
    <property type="match status" value="1"/>
</dbReference>
<dbReference type="InterPro" id="IPR041118">
    <property type="entry name" value="Rx_N"/>
</dbReference>
<dbReference type="FunFam" id="1.10.10.10:FF:000322">
    <property type="entry name" value="Probable disease resistance protein At1g63360"/>
    <property type="match status" value="1"/>
</dbReference>
<dbReference type="InterPro" id="IPR055414">
    <property type="entry name" value="LRR_R13L4/SHOC2-like"/>
</dbReference>
<protein>
    <submittedName>
        <fullName evidence="10">Uncharacterized protein</fullName>
    </submittedName>
</protein>
<evidence type="ECO:0000256" key="5">
    <source>
        <dbReference type="ARBA" id="ARBA00022821"/>
    </source>
</evidence>
<dbReference type="Gene3D" id="3.80.10.10">
    <property type="entry name" value="Ribonuclease Inhibitor"/>
    <property type="match status" value="1"/>
</dbReference>
<dbReference type="PRINTS" id="PR00364">
    <property type="entry name" value="DISEASERSIST"/>
</dbReference>
<accession>A0AAD5Z6V7</accession>
<feature type="domain" description="Disease resistance R13L4/SHOC-2-like LRR" evidence="9">
    <location>
        <begin position="533"/>
        <end position="845"/>
    </location>
</feature>
<gene>
    <name evidence="10" type="ORF">LUZ61_017166</name>
</gene>
<evidence type="ECO:0000313" key="11">
    <source>
        <dbReference type="Proteomes" id="UP001210211"/>
    </source>
</evidence>
<dbReference type="PANTHER" id="PTHR23155:SF1185">
    <property type="entry name" value="DISEASE RESISTANCE RPP8-LIKE PROTEIN 3-RELATED"/>
    <property type="match status" value="1"/>
</dbReference>
<comment type="similarity">
    <text evidence="1">Belongs to the disease resistance NB-LRR family.</text>
</comment>
<evidence type="ECO:0000256" key="3">
    <source>
        <dbReference type="ARBA" id="ARBA00022737"/>
    </source>
</evidence>
<dbReference type="CDD" id="cd14798">
    <property type="entry name" value="RX-CC_like"/>
    <property type="match status" value="1"/>
</dbReference>
<organism evidence="10 11">
    <name type="scientific">Rhynchospora tenuis</name>
    <dbReference type="NCBI Taxonomy" id="198213"/>
    <lineage>
        <taxon>Eukaryota</taxon>
        <taxon>Viridiplantae</taxon>
        <taxon>Streptophyta</taxon>
        <taxon>Embryophyta</taxon>
        <taxon>Tracheophyta</taxon>
        <taxon>Spermatophyta</taxon>
        <taxon>Magnoliopsida</taxon>
        <taxon>Liliopsida</taxon>
        <taxon>Poales</taxon>
        <taxon>Cyperaceae</taxon>
        <taxon>Cyperoideae</taxon>
        <taxon>Rhynchosporeae</taxon>
        <taxon>Rhynchospora</taxon>
    </lineage>
</organism>
<keyword evidence="3" id="KW-0677">Repeat</keyword>
<evidence type="ECO:0000259" key="9">
    <source>
        <dbReference type="Pfam" id="PF23598"/>
    </source>
</evidence>
<dbReference type="SUPFAM" id="SSF52058">
    <property type="entry name" value="L domain-like"/>
    <property type="match status" value="1"/>
</dbReference>
<feature type="domain" description="Disease resistance N-terminal" evidence="7">
    <location>
        <begin position="6"/>
        <end position="86"/>
    </location>
</feature>
<name>A0AAD5Z6V7_9POAL</name>
<dbReference type="InterPro" id="IPR002182">
    <property type="entry name" value="NB-ARC"/>
</dbReference>
<keyword evidence="4" id="KW-0547">Nucleotide-binding</keyword>
<dbReference type="InterPro" id="IPR032675">
    <property type="entry name" value="LRR_dom_sf"/>
</dbReference>
<dbReference type="Pfam" id="PF23559">
    <property type="entry name" value="WHD_DRP"/>
    <property type="match status" value="1"/>
</dbReference>
<feature type="domain" description="Disease resistance protein winged helix" evidence="8">
    <location>
        <begin position="416"/>
        <end position="486"/>
    </location>
</feature>
<dbReference type="InterPro" id="IPR027417">
    <property type="entry name" value="P-loop_NTPase"/>
</dbReference>
<dbReference type="EMBL" id="JAMRDG010000002">
    <property type="protein sequence ID" value="KAJ3688002.1"/>
    <property type="molecule type" value="Genomic_DNA"/>
</dbReference>
<dbReference type="InterPro" id="IPR042197">
    <property type="entry name" value="Apaf_helical"/>
</dbReference>
<keyword evidence="5" id="KW-0611">Plant defense</keyword>